<dbReference type="PANTHER" id="PTHR30336:SF4">
    <property type="entry name" value="ENVELOPE BIOGENESIS FACTOR ELYC"/>
    <property type="match status" value="1"/>
</dbReference>
<dbReference type="InterPro" id="IPR051599">
    <property type="entry name" value="Cell_Envelope_Assoc"/>
</dbReference>
<proteinExistence type="predicted"/>
<sequence>MDCPNCTSPSIQKHKAKFKRRHTYHCQTCQNVFHSPANNKFILWIVAVLATLGLSPWWINKTLQTIIARPDTGESADAIVVLGRGPQYSEYRTTAAVQLWQEERAPLFFVSGVTDAPVIIDLAKDMGIPTASISGEACSRSTWENAFYTEMLMPPIEISADKPKILLVTDDLHIARATMVYRSFGFEVVPYPVKVKSSMWRRHILREFLAKLYYAKSGWLNAPTAEQYQAAQVEAKSRIPDWNCLMTEEQRERLPTLDL</sequence>
<dbReference type="GO" id="GO:0043164">
    <property type="term" value="P:Gram-negative-bacterium-type cell wall biogenesis"/>
    <property type="evidence" value="ECO:0007669"/>
    <property type="project" value="TreeGrafter"/>
</dbReference>
<dbReference type="Pfam" id="PF02698">
    <property type="entry name" value="DUF218"/>
    <property type="match status" value="1"/>
</dbReference>
<dbReference type="AlphaFoldDB" id="A0A6M0RXR5"/>
<feature type="transmembrane region" description="Helical" evidence="1">
    <location>
        <begin position="41"/>
        <end position="59"/>
    </location>
</feature>
<feature type="domain" description="DUF218" evidence="2">
    <location>
        <begin position="77"/>
        <end position="209"/>
    </location>
</feature>
<accession>A0A6M0RXR5</accession>
<protein>
    <submittedName>
        <fullName evidence="3">YdcF family protein</fullName>
    </submittedName>
</protein>
<keyword evidence="1" id="KW-0472">Membrane</keyword>
<evidence type="ECO:0000313" key="4">
    <source>
        <dbReference type="Proteomes" id="UP000481033"/>
    </source>
</evidence>
<organism evidence="3 4">
    <name type="scientific">Adonisia turfae CCMR0081</name>
    <dbReference type="NCBI Taxonomy" id="2292702"/>
    <lineage>
        <taxon>Bacteria</taxon>
        <taxon>Bacillati</taxon>
        <taxon>Cyanobacteriota</taxon>
        <taxon>Adonisia</taxon>
        <taxon>Adonisia turfae</taxon>
    </lineage>
</organism>
<dbReference type="GO" id="GO:0000270">
    <property type="term" value="P:peptidoglycan metabolic process"/>
    <property type="evidence" value="ECO:0007669"/>
    <property type="project" value="TreeGrafter"/>
</dbReference>
<keyword evidence="4" id="KW-1185">Reference proteome</keyword>
<evidence type="ECO:0000256" key="1">
    <source>
        <dbReference type="SAM" id="Phobius"/>
    </source>
</evidence>
<dbReference type="InterPro" id="IPR003848">
    <property type="entry name" value="DUF218"/>
</dbReference>
<dbReference type="CDD" id="cd06259">
    <property type="entry name" value="YdcF-like"/>
    <property type="match status" value="1"/>
</dbReference>
<dbReference type="EMBL" id="QXHD01000004">
    <property type="protein sequence ID" value="NEZ60512.1"/>
    <property type="molecule type" value="Genomic_DNA"/>
</dbReference>
<evidence type="ECO:0000313" key="3">
    <source>
        <dbReference type="EMBL" id="NEZ60512.1"/>
    </source>
</evidence>
<reference evidence="3 4" key="1">
    <citation type="journal article" date="2020" name="Microb. Ecol.">
        <title>Ecogenomics of the Marine Benthic Filamentous Cyanobacterium Adonisia.</title>
        <authorList>
            <person name="Walter J.M."/>
            <person name="Coutinho F.H."/>
            <person name="Leomil L."/>
            <person name="Hargreaves P.I."/>
            <person name="Campeao M.E."/>
            <person name="Vieira V.V."/>
            <person name="Silva B.S."/>
            <person name="Fistarol G.O."/>
            <person name="Salomon P.S."/>
            <person name="Sawabe T."/>
            <person name="Mino S."/>
            <person name="Hosokawa M."/>
            <person name="Miyashita H."/>
            <person name="Maruyama F."/>
            <person name="van Verk M.C."/>
            <person name="Dutilh B.E."/>
            <person name="Thompson C.C."/>
            <person name="Thompson F.L."/>
        </authorList>
    </citation>
    <scope>NUCLEOTIDE SEQUENCE [LARGE SCALE GENOMIC DNA]</scope>
    <source>
        <strain evidence="3 4">CCMR0081</strain>
    </source>
</reference>
<gene>
    <name evidence="3" type="ORF">DXZ20_33710</name>
</gene>
<keyword evidence="1" id="KW-1133">Transmembrane helix</keyword>
<dbReference type="GO" id="GO:0005886">
    <property type="term" value="C:plasma membrane"/>
    <property type="evidence" value="ECO:0007669"/>
    <property type="project" value="TreeGrafter"/>
</dbReference>
<comment type="caution">
    <text evidence="3">The sequence shown here is derived from an EMBL/GenBank/DDBJ whole genome shotgun (WGS) entry which is preliminary data.</text>
</comment>
<name>A0A6M0RXR5_9CYAN</name>
<dbReference type="PANTHER" id="PTHR30336">
    <property type="entry name" value="INNER MEMBRANE PROTEIN, PROBABLE PERMEASE"/>
    <property type="match status" value="1"/>
</dbReference>
<keyword evidence="1" id="KW-0812">Transmembrane</keyword>
<dbReference type="Gene3D" id="3.40.50.620">
    <property type="entry name" value="HUPs"/>
    <property type="match status" value="1"/>
</dbReference>
<evidence type="ECO:0000259" key="2">
    <source>
        <dbReference type="Pfam" id="PF02698"/>
    </source>
</evidence>
<dbReference type="Proteomes" id="UP000481033">
    <property type="component" value="Unassembled WGS sequence"/>
</dbReference>
<dbReference type="InterPro" id="IPR014729">
    <property type="entry name" value="Rossmann-like_a/b/a_fold"/>
</dbReference>